<dbReference type="Gene3D" id="3.20.20.70">
    <property type="entry name" value="Aldolase class I"/>
    <property type="match status" value="1"/>
</dbReference>
<name>A0A7I7MH86_9MYCO</name>
<evidence type="ECO:0000256" key="3">
    <source>
        <dbReference type="SAM" id="MobiDB-lite"/>
    </source>
</evidence>
<feature type="region of interest" description="Disordered" evidence="3">
    <location>
        <begin position="1"/>
        <end position="25"/>
    </location>
</feature>
<dbReference type="InterPro" id="IPR013785">
    <property type="entry name" value="Aldolase_TIM"/>
</dbReference>
<dbReference type="InterPro" id="IPR001155">
    <property type="entry name" value="OxRdtase_FMN_N"/>
</dbReference>
<keyword evidence="1" id="KW-0285">Flavoprotein</keyword>
<gene>
    <name evidence="5" type="ORF">MPSYJ_51650</name>
</gene>
<evidence type="ECO:0000313" key="6">
    <source>
        <dbReference type="Proteomes" id="UP000466514"/>
    </source>
</evidence>
<organism evidence="5 6">
    <name type="scientific">Mycolicibacterium psychrotolerans</name>
    <dbReference type="NCBI Taxonomy" id="216929"/>
    <lineage>
        <taxon>Bacteria</taxon>
        <taxon>Bacillati</taxon>
        <taxon>Actinomycetota</taxon>
        <taxon>Actinomycetes</taxon>
        <taxon>Mycobacteriales</taxon>
        <taxon>Mycobacteriaceae</taxon>
        <taxon>Mycolicibacterium</taxon>
    </lineage>
</organism>
<dbReference type="AlphaFoldDB" id="A0A7I7MH86"/>
<dbReference type="PANTHER" id="PTHR43656:SF2">
    <property type="entry name" value="BINDING OXIDOREDUCTASE, PUTATIVE (AFU_ORTHOLOGUE AFUA_2G08260)-RELATED"/>
    <property type="match status" value="1"/>
</dbReference>
<sequence length="439" mass="46990">MAGRQQRPRGVRPHVTGRPGDRDVQCSASSAPGCYITMPMASIQAFSPAALGPLTLKNRFIKAATFEGVMPRGQVSPALVDFHAEVARGGAAMTTVAYCAVSPGGRVHRDTVVLDAERARQLRALTDAVHAEGALACAQIGHAGLVANTVSNRAPTLAPSTRLSAPAMGVVRAATAHQLDGVVDDFGAAAAHAVDAGFDAIEIHMGHGYLLSSFFSPNLNRRTDRYGGDTARRAELARRVAERVRRTVGDTVAVTAKFNMDDGVRRGFWLTDSLPTARLLEADGHLDALQLTGGSSLANPMYYFRGDVPLDEFIASQPRAVGLGLRLIGKRMFREYPFTEAFFAPQARQFRAALSMPLILLGGINRMDTVTAALDDGFAFVAMARALLREPDLVNRFREKTATEGLCVHCQKCMPTVYSGTHCVVRSGEPVNLSGLAMS</sequence>
<protein>
    <submittedName>
        <fullName evidence="5">NADH:flavin oxidoreductase</fullName>
    </submittedName>
</protein>
<dbReference type="SUPFAM" id="SSF51395">
    <property type="entry name" value="FMN-linked oxidoreductases"/>
    <property type="match status" value="1"/>
</dbReference>
<dbReference type="KEGG" id="mpsc:MPSYJ_51650"/>
<dbReference type="PANTHER" id="PTHR43656">
    <property type="entry name" value="BINDING OXIDOREDUCTASE, PUTATIVE (AFU_ORTHOLOGUE AFUA_2G08260)-RELATED"/>
    <property type="match status" value="1"/>
</dbReference>
<feature type="compositionally biased region" description="Basic residues" evidence="3">
    <location>
        <begin position="1"/>
        <end position="12"/>
    </location>
</feature>
<dbReference type="EMBL" id="AP022574">
    <property type="protein sequence ID" value="BBX71704.1"/>
    <property type="molecule type" value="Genomic_DNA"/>
</dbReference>
<proteinExistence type="predicted"/>
<dbReference type="GO" id="GO:0016491">
    <property type="term" value="F:oxidoreductase activity"/>
    <property type="evidence" value="ECO:0007669"/>
    <property type="project" value="UniProtKB-KW"/>
</dbReference>
<accession>A0A7I7MH86</accession>
<evidence type="ECO:0000313" key="5">
    <source>
        <dbReference type="EMBL" id="BBX71704.1"/>
    </source>
</evidence>
<evidence type="ECO:0000259" key="4">
    <source>
        <dbReference type="Pfam" id="PF00724"/>
    </source>
</evidence>
<feature type="domain" description="NADH:flavin oxidoreductase/NADH oxidase N-terminal" evidence="4">
    <location>
        <begin position="46"/>
        <end position="273"/>
    </location>
</feature>
<dbReference type="CDD" id="cd02803">
    <property type="entry name" value="OYE_like_FMN_family"/>
    <property type="match status" value="1"/>
</dbReference>
<keyword evidence="6" id="KW-1185">Reference proteome</keyword>
<dbReference type="Pfam" id="PF00724">
    <property type="entry name" value="Oxidored_FMN"/>
    <property type="match status" value="1"/>
</dbReference>
<evidence type="ECO:0000256" key="2">
    <source>
        <dbReference type="ARBA" id="ARBA00023002"/>
    </source>
</evidence>
<dbReference type="GO" id="GO:0010181">
    <property type="term" value="F:FMN binding"/>
    <property type="evidence" value="ECO:0007669"/>
    <property type="project" value="InterPro"/>
</dbReference>
<dbReference type="Proteomes" id="UP000466514">
    <property type="component" value="Chromosome"/>
</dbReference>
<reference evidence="5 6" key="1">
    <citation type="journal article" date="2019" name="Emerg. Microbes Infect.">
        <title>Comprehensive subspecies identification of 175 nontuberculous mycobacteria species based on 7547 genomic profiles.</title>
        <authorList>
            <person name="Matsumoto Y."/>
            <person name="Kinjo T."/>
            <person name="Motooka D."/>
            <person name="Nabeya D."/>
            <person name="Jung N."/>
            <person name="Uechi K."/>
            <person name="Horii T."/>
            <person name="Iida T."/>
            <person name="Fujita J."/>
            <person name="Nakamura S."/>
        </authorList>
    </citation>
    <scope>NUCLEOTIDE SEQUENCE [LARGE SCALE GENOMIC DNA]</scope>
    <source>
        <strain evidence="5 6">JCM 13323</strain>
    </source>
</reference>
<evidence type="ECO:0000256" key="1">
    <source>
        <dbReference type="ARBA" id="ARBA00022630"/>
    </source>
</evidence>
<keyword evidence="2" id="KW-0560">Oxidoreductase</keyword>
<dbReference type="InterPro" id="IPR051799">
    <property type="entry name" value="NADH_flavin_oxidoreductase"/>
</dbReference>